<name>A0ABU8XCN8_9BURK</name>
<dbReference type="RefSeq" id="WP_340336891.1">
    <property type="nucleotide sequence ID" value="NZ_JBBKZS010000008.1"/>
</dbReference>
<reference evidence="2 3" key="1">
    <citation type="submission" date="2024-03" db="EMBL/GenBank/DDBJ databases">
        <title>Novel species of the genus Variovorax.</title>
        <authorList>
            <person name="Liu Q."/>
            <person name="Xin Y.-H."/>
        </authorList>
    </citation>
    <scope>NUCLEOTIDE SEQUENCE [LARGE SCALE GENOMIC DNA]</scope>
    <source>
        <strain evidence="2 3">KACC 18901</strain>
    </source>
</reference>
<evidence type="ECO:0008006" key="4">
    <source>
        <dbReference type="Google" id="ProtNLM"/>
    </source>
</evidence>
<comment type="caution">
    <text evidence="2">The sequence shown here is derived from an EMBL/GenBank/DDBJ whole genome shotgun (WGS) entry which is preliminary data.</text>
</comment>
<evidence type="ECO:0000313" key="3">
    <source>
        <dbReference type="Proteomes" id="UP001367030"/>
    </source>
</evidence>
<accession>A0ABU8XCN8</accession>
<sequence>MKSILLAAVSALVLSACSSTATSPASPAPEAKAQATAAKTAANIAPCAANFASSGSFISGKKFSTQVPLPGVSKDTAFTKAYGSLAKTGYQIVQSDKGAGVISAAQGVSFSKGGKSVPLNVVVQSEGKGSSVAFSFSITGGLSASEDAVRDEFCRIAGEMGAKS</sequence>
<protein>
    <recommendedName>
        <fullName evidence="4">DUF3558 domain-containing protein</fullName>
    </recommendedName>
</protein>
<keyword evidence="1" id="KW-0732">Signal</keyword>
<feature type="signal peptide" evidence="1">
    <location>
        <begin position="1"/>
        <end position="21"/>
    </location>
</feature>
<gene>
    <name evidence="2" type="ORF">WKW79_19750</name>
</gene>
<feature type="chain" id="PRO_5046945992" description="DUF3558 domain-containing protein" evidence="1">
    <location>
        <begin position="22"/>
        <end position="164"/>
    </location>
</feature>
<dbReference type="Proteomes" id="UP001367030">
    <property type="component" value="Unassembled WGS sequence"/>
</dbReference>
<organism evidence="2 3">
    <name type="scientific">Variovorax robiniae</name>
    <dbReference type="NCBI Taxonomy" id="1836199"/>
    <lineage>
        <taxon>Bacteria</taxon>
        <taxon>Pseudomonadati</taxon>
        <taxon>Pseudomonadota</taxon>
        <taxon>Betaproteobacteria</taxon>
        <taxon>Burkholderiales</taxon>
        <taxon>Comamonadaceae</taxon>
        <taxon>Variovorax</taxon>
    </lineage>
</organism>
<evidence type="ECO:0000313" key="2">
    <source>
        <dbReference type="EMBL" id="MEJ8856819.1"/>
    </source>
</evidence>
<dbReference type="PROSITE" id="PS51257">
    <property type="entry name" value="PROKAR_LIPOPROTEIN"/>
    <property type="match status" value="1"/>
</dbReference>
<dbReference type="EMBL" id="JBBKZS010000008">
    <property type="protein sequence ID" value="MEJ8856819.1"/>
    <property type="molecule type" value="Genomic_DNA"/>
</dbReference>
<evidence type="ECO:0000256" key="1">
    <source>
        <dbReference type="SAM" id="SignalP"/>
    </source>
</evidence>
<keyword evidence="3" id="KW-1185">Reference proteome</keyword>
<proteinExistence type="predicted"/>